<keyword evidence="2" id="KW-0808">Transferase</keyword>
<accession>A0A6G0R1Z9</accession>
<evidence type="ECO:0000256" key="3">
    <source>
        <dbReference type="ARBA" id="ARBA00023180"/>
    </source>
</evidence>
<evidence type="ECO:0000313" key="8">
    <source>
        <dbReference type="Proteomes" id="UP000486351"/>
    </source>
</evidence>
<evidence type="ECO:0000256" key="4">
    <source>
        <dbReference type="SAM" id="MobiDB-lite"/>
    </source>
</evidence>
<dbReference type="GO" id="GO:0016757">
    <property type="term" value="F:glycosyltransferase activity"/>
    <property type="evidence" value="ECO:0007669"/>
    <property type="project" value="UniProtKB-KW"/>
</dbReference>
<dbReference type="EMBL" id="QXFY01001588">
    <property type="protein sequence ID" value="KAE9314050.1"/>
    <property type="molecule type" value="Genomic_DNA"/>
</dbReference>
<evidence type="ECO:0000256" key="5">
    <source>
        <dbReference type="SAM" id="Phobius"/>
    </source>
</evidence>
<dbReference type="Proteomes" id="UP000486351">
    <property type="component" value="Unassembled WGS sequence"/>
</dbReference>
<protein>
    <recommendedName>
        <fullName evidence="6">Glycosyltransferase 61 catalytic domain-containing protein</fullName>
    </recommendedName>
</protein>
<feature type="region of interest" description="Disordered" evidence="4">
    <location>
        <begin position="119"/>
        <end position="211"/>
    </location>
</feature>
<feature type="compositionally biased region" description="Basic and acidic residues" evidence="4">
    <location>
        <begin position="181"/>
        <end position="190"/>
    </location>
</feature>
<dbReference type="InterPro" id="IPR007657">
    <property type="entry name" value="Glycosyltransferase_61"/>
</dbReference>
<reference evidence="7 8" key="1">
    <citation type="submission" date="2018-09" db="EMBL/GenBank/DDBJ databases">
        <title>Genomic investigation of the strawberry pathogen Phytophthora fragariae indicates pathogenicity is determined by transcriptional variation in three key races.</title>
        <authorList>
            <person name="Adams T.M."/>
            <person name="Armitage A.D."/>
            <person name="Sobczyk M.K."/>
            <person name="Bates H.J."/>
            <person name="Dunwell J.M."/>
            <person name="Nellist C.F."/>
            <person name="Harrison R.J."/>
        </authorList>
    </citation>
    <scope>NUCLEOTIDE SEQUENCE [LARGE SCALE GENOMIC DNA]</scope>
    <source>
        <strain evidence="7 8">NOV-77</strain>
    </source>
</reference>
<evidence type="ECO:0000259" key="6">
    <source>
        <dbReference type="Pfam" id="PF04577"/>
    </source>
</evidence>
<gene>
    <name evidence="7" type="ORF">PF008_g19575</name>
</gene>
<sequence>MSALPAFRKKTDKASSRLTSSFRDRRWVWGGLLVSVAMMLLGNFLVVKASLNSFELAKSKVRTRIVMQGDIEASVVNVILRSEDDVGIVTNATAEDSGQVTTITDGSATAEDSGQVTTITDGSATKNPEVTTTTTYSTTQHEDLVTPTGTTQRSDGGAATVDTVVSSEANTKKSFSQATTIREKESKDVPSVEDADASIGRSEGEGADPLVDTEELHATPSPTITNTSSNMGTPTPSGVLQLHDECFALLDYGLVEVLRSSASSFCSDGSNSSPYTFYHIPDAEFSATQLDNVVLDMRGAQVSRDINSVAQDGGEHDPRFRYKPNAVFCSCGDPQDASHGAPNIWMHLLAEAPTTTNFMCQTLTSEMTNNTLNLDRAVVLARKDDHNPFFQISGILNAWVMMKVLGWDSSSTQLVTLDRALPSPVDDLRHAMLGPDRPVIGGDELQKHVVHFNTALLTPYEARGPMMSHLNDDQPCYANEMMRDFPDEALRTMKVGAHKTDPKRCLVTVISRRPYGGRRIQRVWRNEDEILSQMRSDYKFAYRFGECEFQSLDFVNMTVHDQMQIMVDSDVVIGMHGAGMVNVMWTRPETLVVEIFPLRRWRWGYRNLCQYLGCSWREFRGGSDVFVRTTDPNDMDKFVFYQDWKIFFDPLFRETIAKLEKSIES</sequence>
<dbReference type="AlphaFoldDB" id="A0A6G0R1Z9"/>
<evidence type="ECO:0000313" key="7">
    <source>
        <dbReference type="EMBL" id="KAE9314050.1"/>
    </source>
</evidence>
<feature type="transmembrane region" description="Helical" evidence="5">
    <location>
        <begin position="27"/>
        <end position="46"/>
    </location>
</feature>
<keyword evidence="3" id="KW-0325">Glycoprotein</keyword>
<feature type="compositionally biased region" description="Polar residues" evidence="4">
    <location>
        <begin position="119"/>
        <end position="130"/>
    </location>
</feature>
<keyword evidence="1" id="KW-0328">Glycosyltransferase</keyword>
<name>A0A6G0R1Z9_9STRA</name>
<proteinExistence type="predicted"/>
<feature type="compositionally biased region" description="Polar residues" evidence="4">
    <location>
        <begin position="163"/>
        <end position="180"/>
    </location>
</feature>
<keyword evidence="5" id="KW-0472">Membrane</keyword>
<dbReference type="PANTHER" id="PTHR20961">
    <property type="entry name" value="GLYCOSYLTRANSFERASE"/>
    <property type="match status" value="1"/>
</dbReference>
<dbReference type="Pfam" id="PF04577">
    <property type="entry name" value="Glyco_transf_61"/>
    <property type="match status" value="1"/>
</dbReference>
<evidence type="ECO:0000256" key="2">
    <source>
        <dbReference type="ARBA" id="ARBA00022679"/>
    </source>
</evidence>
<feature type="domain" description="Glycosyltransferase 61 catalytic" evidence="6">
    <location>
        <begin position="499"/>
        <end position="593"/>
    </location>
</feature>
<dbReference type="PANTHER" id="PTHR20961:SF124">
    <property type="entry name" value="GLYCOSYLTRANSFERASE"/>
    <property type="match status" value="1"/>
</dbReference>
<dbReference type="InterPro" id="IPR049625">
    <property type="entry name" value="Glyco_transf_61_cat"/>
</dbReference>
<evidence type="ECO:0000256" key="1">
    <source>
        <dbReference type="ARBA" id="ARBA00022676"/>
    </source>
</evidence>
<comment type="caution">
    <text evidence="7">The sequence shown here is derived from an EMBL/GenBank/DDBJ whole genome shotgun (WGS) entry which is preliminary data.</text>
</comment>
<keyword evidence="5" id="KW-1133">Transmembrane helix</keyword>
<keyword evidence="5" id="KW-0812">Transmembrane</keyword>
<organism evidence="7 8">
    <name type="scientific">Phytophthora fragariae</name>
    <dbReference type="NCBI Taxonomy" id="53985"/>
    <lineage>
        <taxon>Eukaryota</taxon>
        <taxon>Sar</taxon>
        <taxon>Stramenopiles</taxon>
        <taxon>Oomycota</taxon>
        <taxon>Peronosporomycetes</taxon>
        <taxon>Peronosporales</taxon>
        <taxon>Peronosporaceae</taxon>
        <taxon>Phytophthora</taxon>
    </lineage>
</organism>